<reference evidence="3" key="1">
    <citation type="submission" date="2018-06" db="EMBL/GenBank/DDBJ databases">
        <authorList>
            <person name="Zhirakovskaya E."/>
        </authorList>
    </citation>
    <scope>NUCLEOTIDE SEQUENCE</scope>
</reference>
<dbReference type="AlphaFoldDB" id="A0A3B0S037"/>
<feature type="region of interest" description="Disordered" evidence="1">
    <location>
        <begin position="1"/>
        <end position="25"/>
    </location>
</feature>
<keyword evidence="2" id="KW-0812">Transmembrane</keyword>
<evidence type="ECO:0000256" key="1">
    <source>
        <dbReference type="SAM" id="MobiDB-lite"/>
    </source>
</evidence>
<gene>
    <name evidence="3" type="ORF">MNBD_ALPHA08-1100</name>
</gene>
<sequence length="120" mass="13117">MPKNPDENFQRFPVKGGFGGPGKDSSGQTTILTIAAIVNWILFFYVFSELGGIGDDGKFQLSTQAPPMKFYILAAVTFVSCLGSAFLIRSDDSTYDWTARFFASGLPAAITGYLVYFTMQ</sequence>
<keyword evidence="2" id="KW-0472">Membrane</keyword>
<feature type="transmembrane region" description="Helical" evidence="2">
    <location>
        <begin position="29"/>
        <end position="47"/>
    </location>
</feature>
<feature type="transmembrane region" description="Helical" evidence="2">
    <location>
        <begin position="68"/>
        <end position="88"/>
    </location>
</feature>
<evidence type="ECO:0000313" key="3">
    <source>
        <dbReference type="EMBL" id="VAV99220.1"/>
    </source>
</evidence>
<name>A0A3B0S037_9ZZZZ</name>
<organism evidence="3">
    <name type="scientific">hydrothermal vent metagenome</name>
    <dbReference type="NCBI Taxonomy" id="652676"/>
    <lineage>
        <taxon>unclassified sequences</taxon>
        <taxon>metagenomes</taxon>
        <taxon>ecological metagenomes</taxon>
    </lineage>
</organism>
<feature type="transmembrane region" description="Helical" evidence="2">
    <location>
        <begin position="100"/>
        <end position="119"/>
    </location>
</feature>
<proteinExistence type="predicted"/>
<evidence type="ECO:0000256" key="2">
    <source>
        <dbReference type="SAM" id="Phobius"/>
    </source>
</evidence>
<protein>
    <submittedName>
        <fullName evidence="3">Uncharacterized protein</fullName>
    </submittedName>
</protein>
<keyword evidence="2" id="KW-1133">Transmembrane helix</keyword>
<dbReference type="EMBL" id="UOEC01000160">
    <property type="protein sequence ID" value="VAV99220.1"/>
    <property type="molecule type" value="Genomic_DNA"/>
</dbReference>
<accession>A0A3B0S037</accession>